<dbReference type="AlphaFoldDB" id="A0A3Q9FPE5"/>
<dbReference type="RefSeq" id="WP_126613709.1">
    <property type="nucleotide sequence ID" value="NZ_CP034562.1"/>
</dbReference>
<feature type="signal peptide" evidence="3">
    <location>
        <begin position="1"/>
        <end position="23"/>
    </location>
</feature>
<dbReference type="InterPro" id="IPR000184">
    <property type="entry name" value="Bac_surfAg_D15"/>
</dbReference>
<reference evidence="5 6" key="1">
    <citation type="submission" date="2018-12" db="EMBL/GenBank/DDBJ databases">
        <title>Flammeovirga pectinis sp. nov., isolated from the gut of the Korean scallop, Patinopecten yessoensis.</title>
        <authorList>
            <person name="Bae J.-W."/>
            <person name="Jeong Y.-S."/>
            <person name="Kang W."/>
        </authorList>
    </citation>
    <scope>NUCLEOTIDE SEQUENCE [LARGE SCALE GENOMIC DNA]</scope>
    <source>
        <strain evidence="5 6">L12M1</strain>
    </source>
</reference>
<evidence type="ECO:0000313" key="6">
    <source>
        <dbReference type="Proteomes" id="UP000267268"/>
    </source>
</evidence>
<dbReference type="KEGG" id="fll:EI427_08745"/>
<dbReference type="EMBL" id="CP034562">
    <property type="protein sequence ID" value="AZQ62322.1"/>
    <property type="molecule type" value="Genomic_DNA"/>
</dbReference>
<proteinExistence type="predicted"/>
<dbReference type="Proteomes" id="UP000267268">
    <property type="component" value="Chromosome 1"/>
</dbReference>
<name>A0A3Q9FPE5_9BACT</name>
<keyword evidence="3" id="KW-0732">Signal</keyword>
<dbReference type="Gene3D" id="2.40.160.50">
    <property type="entry name" value="membrane protein fhac: a member of the omp85/tpsb transporter family"/>
    <property type="match status" value="1"/>
</dbReference>
<dbReference type="OrthoDB" id="9771071at2"/>
<keyword evidence="6" id="KW-1185">Reference proteome</keyword>
<evidence type="ECO:0000313" key="5">
    <source>
        <dbReference type="EMBL" id="AZQ62322.1"/>
    </source>
</evidence>
<protein>
    <recommendedName>
        <fullName evidence="4">Bacterial surface antigen (D15) domain-containing protein</fullName>
    </recommendedName>
</protein>
<evidence type="ECO:0000256" key="3">
    <source>
        <dbReference type="SAM" id="SignalP"/>
    </source>
</evidence>
<dbReference type="GO" id="GO:0019867">
    <property type="term" value="C:outer membrane"/>
    <property type="evidence" value="ECO:0007669"/>
    <property type="project" value="InterPro"/>
</dbReference>
<evidence type="ECO:0000259" key="4">
    <source>
        <dbReference type="Pfam" id="PF01103"/>
    </source>
</evidence>
<feature type="domain" description="Bacterial surface antigen (D15)" evidence="4">
    <location>
        <begin position="191"/>
        <end position="375"/>
    </location>
</feature>
<keyword evidence="2" id="KW-0472">Membrane</keyword>
<accession>A0A3Q9FPE5</accession>
<evidence type="ECO:0000256" key="1">
    <source>
        <dbReference type="ARBA" id="ARBA00004370"/>
    </source>
</evidence>
<dbReference type="Pfam" id="PF01103">
    <property type="entry name" value="Omp85"/>
    <property type="match status" value="1"/>
</dbReference>
<feature type="chain" id="PRO_5018535843" description="Bacterial surface antigen (D15) domain-containing protein" evidence="3">
    <location>
        <begin position="24"/>
        <end position="375"/>
    </location>
</feature>
<comment type="subcellular location">
    <subcellularLocation>
        <location evidence="1">Membrane</location>
    </subcellularLocation>
</comment>
<sequence length="375" mass="43216">MRNTQILILLTSVLLFFNQQVFAQGDDLSSEIDTLYKRKFTGFPYPAYAQETSWEFGVVSVFQFKPGKASFATRPSNATFIGFYTLENQMRLKLEHTIFTNNEDWLLEGTWEYAKYPEKYYGIGNDTPSSNEQLMDWSKFDFRQQLLRKIKENMFVGLQYRYANFWDISVAPREDGTGTLEEIPGYEGGVNSGLGLVYKWDTRDIVLVPSTGYFIEFRAAFYPTWLGSDYKFTSIKLDMRKYYDLGREKEAKTVLAFQGIVNQTYGDTPFREISLMGGLNMMRGIYEGRYRDNHMVAAQAEIRQHLFWRLGMTAFISTAEVMNEWNDFDVRKLKVAGGAGFRLTINKEDRATLRADYGVGPDGSSGLYLTFGEAF</sequence>
<organism evidence="5 6">
    <name type="scientific">Flammeovirga pectinis</name>
    <dbReference type="NCBI Taxonomy" id="2494373"/>
    <lineage>
        <taxon>Bacteria</taxon>
        <taxon>Pseudomonadati</taxon>
        <taxon>Bacteroidota</taxon>
        <taxon>Cytophagia</taxon>
        <taxon>Cytophagales</taxon>
        <taxon>Flammeovirgaceae</taxon>
        <taxon>Flammeovirga</taxon>
    </lineage>
</organism>
<gene>
    <name evidence="5" type="ORF">EI427_08745</name>
</gene>
<evidence type="ECO:0000256" key="2">
    <source>
        <dbReference type="ARBA" id="ARBA00023136"/>
    </source>
</evidence>